<evidence type="ECO:0000313" key="2">
    <source>
        <dbReference type="Proteomes" id="UP000790709"/>
    </source>
</evidence>
<accession>A0ACB8BQQ3</accession>
<reference evidence="1" key="1">
    <citation type="journal article" date="2021" name="New Phytol.">
        <title>Evolutionary innovations through gain and loss of genes in the ectomycorrhizal Boletales.</title>
        <authorList>
            <person name="Wu G."/>
            <person name="Miyauchi S."/>
            <person name="Morin E."/>
            <person name="Kuo A."/>
            <person name="Drula E."/>
            <person name="Varga T."/>
            <person name="Kohler A."/>
            <person name="Feng B."/>
            <person name="Cao Y."/>
            <person name="Lipzen A."/>
            <person name="Daum C."/>
            <person name="Hundley H."/>
            <person name="Pangilinan J."/>
            <person name="Johnson J."/>
            <person name="Barry K."/>
            <person name="LaButti K."/>
            <person name="Ng V."/>
            <person name="Ahrendt S."/>
            <person name="Min B."/>
            <person name="Choi I.G."/>
            <person name="Park H."/>
            <person name="Plett J.M."/>
            <person name="Magnuson J."/>
            <person name="Spatafora J.W."/>
            <person name="Nagy L.G."/>
            <person name="Henrissat B."/>
            <person name="Grigoriev I.V."/>
            <person name="Yang Z.L."/>
            <person name="Xu J."/>
            <person name="Martin F.M."/>
        </authorList>
    </citation>
    <scope>NUCLEOTIDE SEQUENCE</scope>
    <source>
        <strain evidence="1">KUC20120723A-06</strain>
    </source>
</reference>
<organism evidence="1 2">
    <name type="scientific">Leucogyrophana mollusca</name>
    <dbReference type="NCBI Taxonomy" id="85980"/>
    <lineage>
        <taxon>Eukaryota</taxon>
        <taxon>Fungi</taxon>
        <taxon>Dikarya</taxon>
        <taxon>Basidiomycota</taxon>
        <taxon>Agaricomycotina</taxon>
        <taxon>Agaricomycetes</taxon>
        <taxon>Agaricomycetidae</taxon>
        <taxon>Boletales</taxon>
        <taxon>Boletales incertae sedis</taxon>
        <taxon>Leucogyrophana</taxon>
    </lineage>
</organism>
<protein>
    <submittedName>
        <fullName evidence="1">Glycoside hydrolase family 79 protein</fullName>
    </submittedName>
</protein>
<keyword evidence="2" id="KW-1185">Reference proteome</keyword>
<gene>
    <name evidence="1" type="ORF">BV22DRAFT_234418</name>
</gene>
<dbReference type="EMBL" id="MU266358">
    <property type="protein sequence ID" value="KAH7927999.1"/>
    <property type="molecule type" value="Genomic_DNA"/>
</dbReference>
<name>A0ACB8BQQ3_9AGAM</name>
<sequence length="660" mass="69829">MRISALSVLSSLSFLSVTRASVTVYGQIPYADSSATSTGAGATYTGAAAYDPTVLTPPALPNPMPNLQPTVQLSSSSSNIGGLSLSIPQIGAFYGFSIEVSVVTQVLGLNSSFLLPVFLNLMANIKERAGAVHVRVGGNTQEYATVVPSLSDGKAMEKDKNSINNPTETPTLYLTPEIFYMLGNISSLVNVNWYLGIPFNDTSNFRLQIAEISEAVLGDHLLGLQVGNEPDLYVSHGHRSAGYDQANYVGEFGQLVAALAGDANIPVKNKLISPSVSGTWSPESVFDAGLVTNYGSSIGALSVEHYPTDNCYPEYQVGTYHDPQQEFPSYLTHTAGQYLVQPYLNSTNYAQSVGKPFLMFETNTASCGGFPGVSDSFGSALWALDYGLQMAYANFSGAMIHVGGQNVYYNPFTPPPTNQSSYHQWTIGPVYYSVLVMAEALGPSGQSQVTDLNLNQNQFTPGYAIYESGKLAKLALFNYMDDLQTGNGAYTVTISIDGQALGLQNGVPPQVKVKRLASSSVSNHANITWAGQTLGGVFESDGRLMGDLQVDTVSCDQGANTCQIKVPAPGFALVFLGDDTYNEVNTAAPQTFATTKWTKTVNTATIDPGVLATSNGRGKTDEMGSTSRGESGTGTRVYVGAGSVALAAMLLGAMVVGRAL</sequence>
<keyword evidence="1" id="KW-0378">Hydrolase</keyword>
<dbReference type="Proteomes" id="UP000790709">
    <property type="component" value="Unassembled WGS sequence"/>
</dbReference>
<proteinExistence type="predicted"/>
<evidence type="ECO:0000313" key="1">
    <source>
        <dbReference type="EMBL" id="KAH7927999.1"/>
    </source>
</evidence>
<comment type="caution">
    <text evidence="1">The sequence shown here is derived from an EMBL/GenBank/DDBJ whole genome shotgun (WGS) entry which is preliminary data.</text>
</comment>